<dbReference type="InterPro" id="IPR011990">
    <property type="entry name" value="TPR-like_helical_dom_sf"/>
</dbReference>
<evidence type="ECO:0000313" key="2">
    <source>
        <dbReference type="EMBL" id="GMA93616.1"/>
    </source>
</evidence>
<proteinExistence type="predicted"/>
<accession>A0ABQ6K1I0</accession>
<evidence type="ECO:0008006" key="4">
    <source>
        <dbReference type="Google" id="ProtNLM"/>
    </source>
</evidence>
<dbReference type="Proteomes" id="UP001157034">
    <property type="component" value="Unassembled WGS sequence"/>
</dbReference>
<comment type="caution">
    <text evidence="2">The sequence shown here is derived from an EMBL/GenBank/DDBJ whole genome shotgun (WGS) entry which is preliminary data.</text>
</comment>
<feature type="compositionally biased region" description="Basic residues" evidence="1">
    <location>
        <begin position="497"/>
        <end position="507"/>
    </location>
</feature>
<dbReference type="SUPFAM" id="SSF48452">
    <property type="entry name" value="TPR-like"/>
    <property type="match status" value="1"/>
</dbReference>
<evidence type="ECO:0000256" key="1">
    <source>
        <dbReference type="SAM" id="MobiDB-lite"/>
    </source>
</evidence>
<feature type="region of interest" description="Disordered" evidence="1">
    <location>
        <begin position="487"/>
        <end position="507"/>
    </location>
</feature>
<reference evidence="3" key="1">
    <citation type="journal article" date="2019" name="Int. J. Syst. Evol. Microbiol.">
        <title>The Global Catalogue of Microorganisms (GCM) 10K type strain sequencing project: providing services to taxonomists for standard genome sequencing and annotation.</title>
        <authorList>
            <consortium name="The Broad Institute Genomics Platform"/>
            <consortium name="The Broad Institute Genome Sequencing Center for Infectious Disease"/>
            <person name="Wu L."/>
            <person name="Ma J."/>
        </authorList>
    </citation>
    <scope>NUCLEOTIDE SEQUENCE [LARGE SCALE GENOMIC DNA]</scope>
    <source>
        <strain evidence="3">NBRC 108894</strain>
    </source>
</reference>
<dbReference type="EMBL" id="BSVB01000001">
    <property type="protein sequence ID" value="GMA93616.1"/>
    <property type="molecule type" value="Genomic_DNA"/>
</dbReference>
<organism evidence="2 3">
    <name type="scientific">Pseudolysinimonas kribbensis</name>
    <dbReference type="NCBI Taxonomy" id="433641"/>
    <lineage>
        <taxon>Bacteria</taxon>
        <taxon>Bacillati</taxon>
        <taxon>Actinomycetota</taxon>
        <taxon>Actinomycetes</taxon>
        <taxon>Micrococcales</taxon>
        <taxon>Microbacteriaceae</taxon>
        <taxon>Pseudolysinimonas</taxon>
    </lineage>
</organism>
<evidence type="ECO:0000313" key="3">
    <source>
        <dbReference type="Proteomes" id="UP001157034"/>
    </source>
</evidence>
<sequence>MLVDKSLLQRTGGRYRALETIREYGIEKLAGSGELTRERIAQARRLAQATAVHDAELRSAAIHDAIAWFDAEDDNLAAALRFCAEASPSDLVRLTGGCLWYWIVRDRNDDAIQWIAAAGPYADEADDDWQGVFVRAAAMMMRTFSRGRRPEIDQGELARLSDAAARTDHDIVLAIPVLVRAFADTPEGDVWMRNIRIPDPEGLPLTPWGRAVLTVARAAMSQNGGDLAELGASSGRAVELFESTGDRWGMALAQQMRAEWLALEGRFEEALAMSDASTAAMTEITSSWDLLQQQGLAVNLLIRLGRVDEAQARADRMLAVARDSDSARSVALACAIACFLAIELEDIERARALVAELDESLAEWDDVPPQLHAMAGMARGGVASLDGDTASAERELRVAAEAAVESNDYPIMAATAVGVASLAARTGRFDEAHLALDLATVLRGAPDPHNPLEVRVRAQIAAHATTARPLGSAPSWTAIPRRRSWLRSCAGRPTSRAGRRPPTARRS</sequence>
<dbReference type="PANTHER" id="PTHR47691:SF3">
    <property type="entry name" value="HTH-TYPE TRANSCRIPTIONAL REGULATOR RV0890C-RELATED"/>
    <property type="match status" value="1"/>
</dbReference>
<gene>
    <name evidence="2" type="ORF">GCM10025881_04400</name>
</gene>
<dbReference type="PANTHER" id="PTHR47691">
    <property type="entry name" value="REGULATOR-RELATED"/>
    <property type="match status" value="1"/>
</dbReference>
<name>A0ABQ6K1I0_9MICO</name>
<keyword evidence="3" id="KW-1185">Reference proteome</keyword>
<protein>
    <recommendedName>
        <fullName evidence="4">Tetratricopeptide repeat protein</fullName>
    </recommendedName>
</protein>